<keyword evidence="1" id="KW-0391">Immunity</keyword>
<dbReference type="GO" id="GO:0005576">
    <property type="term" value="C:extracellular region"/>
    <property type="evidence" value="ECO:0007669"/>
    <property type="project" value="UniProtKB-ARBA"/>
</dbReference>
<keyword evidence="2" id="KW-1064">Adaptive immunity</keyword>
<evidence type="ECO:0000259" key="5">
    <source>
        <dbReference type="PROSITE" id="PS50835"/>
    </source>
</evidence>
<dbReference type="Pfam" id="PF07686">
    <property type="entry name" value="V-set"/>
    <property type="match status" value="1"/>
</dbReference>
<dbReference type="SUPFAM" id="SSF48726">
    <property type="entry name" value="Immunoglobulin"/>
    <property type="match status" value="1"/>
</dbReference>
<evidence type="ECO:0000256" key="2">
    <source>
        <dbReference type="ARBA" id="ARBA00023130"/>
    </source>
</evidence>
<keyword evidence="4" id="KW-0732">Signal</keyword>
<protein>
    <recommendedName>
        <fullName evidence="5">Ig-like domain-containing protein</fullName>
    </recommendedName>
</protein>
<dbReference type="InterPro" id="IPR007110">
    <property type="entry name" value="Ig-like_dom"/>
</dbReference>
<sequence>KREKFLWLFLSPFSAPGWVRSQVLLQETGPGAAKPGESRTLTCTISGDCIATVSAAWHWLRQPAGKGLEWVGRTWYRSGQWNTEYNSALRGRATLPADTARNQVSLQLRALTAADTGTYYCARQPHSHSDTEQR</sequence>
<reference evidence="6" key="4">
    <citation type="submission" date="2025-09" db="UniProtKB">
        <authorList>
            <consortium name="Ensembl"/>
        </authorList>
    </citation>
    <scope>IDENTIFICATION</scope>
</reference>
<dbReference type="GO" id="GO:0019814">
    <property type="term" value="C:immunoglobulin complex"/>
    <property type="evidence" value="ECO:0007669"/>
    <property type="project" value="UniProtKB-KW"/>
</dbReference>
<reference evidence="7" key="1">
    <citation type="submission" date="2011-10" db="EMBL/GenBank/DDBJ databases">
        <authorList>
            <consortium name="Soft-shell Turtle Genome Consortium"/>
        </authorList>
    </citation>
    <scope>NUCLEOTIDE SEQUENCE [LARGE SCALE GENOMIC DNA]</scope>
    <source>
        <strain evidence="7">Daiwa-1</strain>
    </source>
</reference>
<dbReference type="Gene3D" id="2.60.40.10">
    <property type="entry name" value="Immunoglobulins"/>
    <property type="match status" value="1"/>
</dbReference>
<dbReference type="SMART" id="SM00406">
    <property type="entry name" value="IGv"/>
    <property type="match status" value="1"/>
</dbReference>
<proteinExistence type="predicted"/>
<keyword evidence="3" id="KW-1280">Immunoglobulin</keyword>
<dbReference type="Proteomes" id="UP000007267">
    <property type="component" value="Unassembled WGS sequence"/>
</dbReference>
<feature type="signal peptide" evidence="4">
    <location>
        <begin position="1"/>
        <end position="21"/>
    </location>
</feature>
<dbReference type="EMBL" id="AGCU01024777">
    <property type="status" value="NOT_ANNOTATED_CDS"/>
    <property type="molecule type" value="Genomic_DNA"/>
</dbReference>
<reference evidence="7" key="2">
    <citation type="journal article" date="2013" name="Nat. Genet.">
        <title>The draft genomes of soft-shell turtle and green sea turtle yield insights into the development and evolution of the turtle-specific body plan.</title>
        <authorList>
            <person name="Wang Z."/>
            <person name="Pascual-Anaya J."/>
            <person name="Zadissa A."/>
            <person name="Li W."/>
            <person name="Niimura Y."/>
            <person name="Huang Z."/>
            <person name="Li C."/>
            <person name="White S."/>
            <person name="Xiong Z."/>
            <person name="Fang D."/>
            <person name="Wang B."/>
            <person name="Ming Y."/>
            <person name="Chen Y."/>
            <person name="Zheng Y."/>
            <person name="Kuraku S."/>
            <person name="Pignatelli M."/>
            <person name="Herrero J."/>
            <person name="Beal K."/>
            <person name="Nozawa M."/>
            <person name="Li Q."/>
            <person name="Wang J."/>
            <person name="Zhang H."/>
            <person name="Yu L."/>
            <person name="Shigenobu S."/>
            <person name="Wang J."/>
            <person name="Liu J."/>
            <person name="Flicek P."/>
            <person name="Searle S."/>
            <person name="Wang J."/>
            <person name="Kuratani S."/>
            <person name="Yin Y."/>
            <person name="Aken B."/>
            <person name="Zhang G."/>
            <person name="Irie N."/>
        </authorList>
    </citation>
    <scope>NUCLEOTIDE SEQUENCE [LARGE SCALE GENOMIC DNA]</scope>
    <source>
        <strain evidence="7">Daiwa-1</strain>
    </source>
</reference>
<dbReference type="GeneTree" id="ENSGT01030000234536"/>
<dbReference type="InterPro" id="IPR050199">
    <property type="entry name" value="IgHV"/>
</dbReference>
<evidence type="ECO:0000313" key="6">
    <source>
        <dbReference type="Ensembl" id="ENSPSIP00000012668.1"/>
    </source>
</evidence>
<dbReference type="InterPro" id="IPR013783">
    <property type="entry name" value="Ig-like_fold"/>
</dbReference>
<name>K7FXA8_PELSI</name>
<dbReference type="OMA" id="DYCHWIR"/>
<reference evidence="6" key="3">
    <citation type="submission" date="2025-08" db="UniProtKB">
        <authorList>
            <consortium name="Ensembl"/>
        </authorList>
    </citation>
    <scope>IDENTIFICATION</scope>
</reference>
<evidence type="ECO:0000256" key="4">
    <source>
        <dbReference type="SAM" id="SignalP"/>
    </source>
</evidence>
<dbReference type="InterPro" id="IPR036179">
    <property type="entry name" value="Ig-like_dom_sf"/>
</dbReference>
<organism evidence="6 7">
    <name type="scientific">Pelodiscus sinensis</name>
    <name type="common">Chinese softshell turtle</name>
    <name type="synonym">Trionyx sinensis</name>
    <dbReference type="NCBI Taxonomy" id="13735"/>
    <lineage>
        <taxon>Eukaryota</taxon>
        <taxon>Metazoa</taxon>
        <taxon>Chordata</taxon>
        <taxon>Craniata</taxon>
        <taxon>Vertebrata</taxon>
        <taxon>Euteleostomi</taxon>
        <taxon>Archelosauria</taxon>
        <taxon>Testudinata</taxon>
        <taxon>Testudines</taxon>
        <taxon>Cryptodira</taxon>
        <taxon>Trionychia</taxon>
        <taxon>Trionychidae</taxon>
        <taxon>Pelodiscus</taxon>
    </lineage>
</organism>
<evidence type="ECO:0000313" key="7">
    <source>
        <dbReference type="Proteomes" id="UP000007267"/>
    </source>
</evidence>
<dbReference type="Ensembl" id="ENSPSIT00000012729.1">
    <property type="protein sequence ID" value="ENSPSIP00000012668.1"/>
    <property type="gene ID" value="ENSPSIG00000011406.1"/>
</dbReference>
<evidence type="ECO:0000256" key="1">
    <source>
        <dbReference type="ARBA" id="ARBA00022859"/>
    </source>
</evidence>
<accession>K7FXA8</accession>
<dbReference type="PROSITE" id="PS50835">
    <property type="entry name" value="IG_LIKE"/>
    <property type="match status" value="1"/>
</dbReference>
<evidence type="ECO:0000256" key="3">
    <source>
        <dbReference type="ARBA" id="ARBA00043265"/>
    </source>
</evidence>
<dbReference type="AlphaFoldDB" id="K7FXA8"/>
<feature type="domain" description="Ig-like" evidence="5">
    <location>
        <begin position="16"/>
        <end position="134"/>
    </location>
</feature>
<keyword evidence="7" id="KW-1185">Reference proteome</keyword>
<dbReference type="HOGENOM" id="CLU_077975_5_0_1"/>
<dbReference type="InterPro" id="IPR013106">
    <property type="entry name" value="Ig_V-set"/>
</dbReference>
<dbReference type="GO" id="GO:0002250">
    <property type="term" value="P:adaptive immune response"/>
    <property type="evidence" value="ECO:0007669"/>
    <property type="project" value="UniProtKB-KW"/>
</dbReference>
<dbReference type="PANTHER" id="PTHR23266">
    <property type="entry name" value="IMMUNOGLOBULIN HEAVY CHAIN"/>
    <property type="match status" value="1"/>
</dbReference>
<feature type="chain" id="PRO_5003904715" description="Ig-like domain-containing protein" evidence="4">
    <location>
        <begin position="22"/>
        <end position="134"/>
    </location>
</feature>